<dbReference type="InterPro" id="IPR011335">
    <property type="entry name" value="Restrct_endonuc-II-like"/>
</dbReference>
<dbReference type="EMBL" id="JABVEC010000001">
    <property type="protein sequence ID" value="MBC6464082.1"/>
    <property type="molecule type" value="Genomic_DNA"/>
</dbReference>
<dbReference type="CDD" id="cd06260">
    <property type="entry name" value="DUF820-like"/>
    <property type="match status" value="1"/>
</dbReference>
<gene>
    <name evidence="2" type="ORF">HKK74_01000</name>
</gene>
<evidence type="ECO:0000313" key="3">
    <source>
        <dbReference type="Proteomes" id="UP000805614"/>
    </source>
</evidence>
<comment type="caution">
    <text evidence="2">The sequence shown here is derived from an EMBL/GenBank/DDBJ whole genome shotgun (WGS) entry which is preliminary data.</text>
</comment>
<keyword evidence="2" id="KW-0540">Nuclease</keyword>
<dbReference type="Proteomes" id="UP000805614">
    <property type="component" value="Unassembled WGS sequence"/>
</dbReference>
<accession>A0ABR7LHV7</accession>
<name>A0ABR7LHV7_9ACTN</name>
<keyword evidence="3" id="KW-1185">Reference proteome</keyword>
<proteinExistence type="predicted"/>
<dbReference type="GO" id="GO:0004519">
    <property type="term" value="F:endonuclease activity"/>
    <property type="evidence" value="ECO:0007669"/>
    <property type="project" value="UniProtKB-KW"/>
</dbReference>
<dbReference type="InterPro" id="IPR012296">
    <property type="entry name" value="Nuclease_put_TT1808"/>
</dbReference>
<reference evidence="2 3" key="1">
    <citation type="submission" date="2020-06" db="EMBL/GenBank/DDBJ databases">
        <title>Actinomadura xiongansis sp. nov., isolated from soil of Baiyangdian.</title>
        <authorList>
            <person name="Zhang X."/>
        </authorList>
    </citation>
    <scope>NUCLEOTIDE SEQUENCE [LARGE SCALE GENOMIC DNA]</scope>
    <source>
        <strain evidence="2 3">HBUM206468</strain>
    </source>
</reference>
<dbReference type="PANTHER" id="PTHR35400:SF3">
    <property type="entry name" value="SLL1072 PROTEIN"/>
    <property type="match status" value="1"/>
</dbReference>
<feature type="domain" description="Putative restriction endonuclease" evidence="1">
    <location>
        <begin position="29"/>
        <end position="209"/>
    </location>
</feature>
<dbReference type="Gene3D" id="3.90.1570.10">
    <property type="entry name" value="tt1808, chain A"/>
    <property type="match status" value="1"/>
</dbReference>
<keyword evidence="2" id="KW-0378">Hydrolase</keyword>
<evidence type="ECO:0000259" key="1">
    <source>
        <dbReference type="Pfam" id="PF05685"/>
    </source>
</evidence>
<dbReference type="InterPro" id="IPR008538">
    <property type="entry name" value="Uma2"/>
</dbReference>
<keyword evidence="2" id="KW-0255">Endonuclease</keyword>
<evidence type="ECO:0000313" key="2">
    <source>
        <dbReference type="EMBL" id="MBC6464082.1"/>
    </source>
</evidence>
<sequence length="227" mass="25250">MSIAAVAHHHHALPDTPHNLWVRGELARHLHLPDDGSRVEVIGGEIVVSPGPTVGHNGIVQDVADSVVACRINDPTFPWRCVQTTDLNLSDIRDGYVPDLIVADVKVLADARREEAPHLLPHQVGLVMEVTSRWNAGDDRQPSLRRTTATKWNGYAQVEIPYYLLVDRDPIRAQIILFAKPDRTAGVYAHVQSWEFGETVRLPEPFGVTIETDGREPWRAGRPARPA</sequence>
<dbReference type="RefSeq" id="WP_187241002.1">
    <property type="nucleotide sequence ID" value="NZ_BAAAOK010000011.1"/>
</dbReference>
<dbReference type="Pfam" id="PF05685">
    <property type="entry name" value="Uma2"/>
    <property type="match status" value="1"/>
</dbReference>
<dbReference type="SUPFAM" id="SSF52980">
    <property type="entry name" value="Restriction endonuclease-like"/>
    <property type="match status" value="1"/>
</dbReference>
<dbReference type="PANTHER" id="PTHR35400">
    <property type="entry name" value="SLR1083 PROTEIN"/>
    <property type="match status" value="1"/>
</dbReference>
<protein>
    <submittedName>
        <fullName evidence="2">Uma2 family endonuclease</fullName>
    </submittedName>
</protein>
<organism evidence="2 3">
    <name type="scientific">Actinomadura alba</name>
    <dbReference type="NCBI Taxonomy" id="406431"/>
    <lineage>
        <taxon>Bacteria</taxon>
        <taxon>Bacillati</taxon>
        <taxon>Actinomycetota</taxon>
        <taxon>Actinomycetes</taxon>
        <taxon>Streptosporangiales</taxon>
        <taxon>Thermomonosporaceae</taxon>
        <taxon>Actinomadura</taxon>
    </lineage>
</organism>